<reference evidence="2 3" key="1">
    <citation type="journal article" date="2011" name="Stand. Genomic Sci.">
        <title>Complete genome sequence of Haliscomenobacter hydrossis type strain (O).</title>
        <authorList>
            <consortium name="US DOE Joint Genome Institute (JGI-PGF)"/>
            <person name="Daligault H."/>
            <person name="Lapidus A."/>
            <person name="Zeytun A."/>
            <person name="Nolan M."/>
            <person name="Lucas S."/>
            <person name="Del Rio T.G."/>
            <person name="Tice H."/>
            <person name="Cheng J.F."/>
            <person name="Tapia R."/>
            <person name="Han C."/>
            <person name="Goodwin L."/>
            <person name="Pitluck S."/>
            <person name="Liolios K."/>
            <person name="Pagani I."/>
            <person name="Ivanova N."/>
            <person name="Huntemann M."/>
            <person name="Mavromatis K."/>
            <person name="Mikhailova N."/>
            <person name="Pati A."/>
            <person name="Chen A."/>
            <person name="Palaniappan K."/>
            <person name="Land M."/>
            <person name="Hauser L."/>
            <person name="Brambilla E.M."/>
            <person name="Rohde M."/>
            <person name="Verbarg S."/>
            <person name="Goker M."/>
            <person name="Bristow J."/>
            <person name="Eisen J.A."/>
            <person name="Markowitz V."/>
            <person name="Hugenholtz P."/>
            <person name="Kyrpides N.C."/>
            <person name="Klenk H.P."/>
            <person name="Woyke T."/>
        </authorList>
    </citation>
    <scope>NUCLEOTIDE SEQUENCE [LARGE SCALE GENOMIC DNA]</scope>
    <source>
        <strain evidence="3">ATCC 27775 / DSM 1100 / LMG 10767 / O</strain>
    </source>
</reference>
<dbReference type="OrthoDB" id="9780932at2"/>
<dbReference type="AlphaFoldDB" id="F4KUR8"/>
<dbReference type="InterPro" id="IPR050266">
    <property type="entry name" value="AB_hydrolase_sf"/>
</dbReference>
<name>F4KUR8_HALH1</name>
<evidence type="ECO:0000259" key="1">
    <source>
        <dbReference type="Pfam" id="PF00561"/>
    </source>
</evidence>
<dbReference type="eggNOG" id="COG2267">
    <property type="taxonomic scope" value="Bacteria"/>
</dbReference>
<keyword evidence="3" id="KW-1185">Reference proteome</keyword>
<dbReference type="SUPFAM" id="SSF53474">
    <property type="entry name" value="alpha/beta-Hydrolases"/>
    <property type="match status" value="1"/>
</dbReference>
<dbReference type="PANTHER" id="PTHR43798">
    <property type="entry name" value="MONOACYLGLYCEROL LIPASE"/>
    <property type="match status" value="1"/>
</dbReference>
<protein>
    <submittedName>
        <fullName evidence="2">3-oxoadipate enol-lactonase</fullName>
        <ecNumber evidence="2">3.1.1.24</ecNumber>
    </submittedName>
</protein>
<dbReference type="PRINTS" id="PR00412">
    <property type="entry name" value="EPOXHYDRLASE"/>
</dbReference>
<dbReference type="STRING" id="760192.Halhy_5648"/>
<gene>
    <name evidence="2" type="ordered locus">Halhy_5648</name>
</gene>
<dbReference type="PRINTS" id="PR00111">
    <property type="entry name" value="ABHYDROLASE"/>
</dbReference>
<evidence type="ECO:0000313" key="3">
    <source>
        <dbReference type="Proteomes" id="UP000008461"/>
    </source>
</evidence>
<dbReference type="InterPro" id="IPR000073">
    <property type="entry name" value="AB_hydrolase_1"/>
</dbReference>
<keyword evidence="2" id="KW-0378">Hydrolase</keyword>
<organism evidence="2 3">
    <name type="scientific">Haliscomenobacter hydrossis (strain ATCC 27775 / DSM 1100 / LMG 10767 / O)</name>
    <dbReference type="NCBI Taxonomy" id="760192"/>
    <lineage>
        <taxon>Bacteria</taxon>
        <taxon>Pseudomonadati</taxon>
        <taxon>Bacteroidota</taxon>
        <taxon>Saprospiria</taxon>
        <taxon>Saprospirales</taxon>
        <taxon>Haliscomenobacteraceae</taxon>
        <taxon>Haliscomenobacter</taxon>
    </lineage>
</organism>
<dbReference type="GO" id="GO:0047570">
    <property type="term" value="F:3-oxoadipate enol-lactonase activity"/>
    <property type="evidence" value="ECO:0007669"/>
    <property type="project" value="UniProtKB-EC"/>
</dbReference>
<dbReference type="Gene3D" id="3.40.50.1820">
    <property type="entry name" value="alpha/beta hydrolase"/>
    <property type="match status" value="1"/>
</dbReference>
<dbReference type="EMBL" id="CP002691">
    <property type="protein sequence ID" value="AEE53471.1"/>
    <property type="molecule type" value="Genomic_DNA"/>
</dbReference>
<dbReference type="Proteomes" id="UP000008461">
    <property type="component" value="Chromosome"/>
</dbReference>
<reference key="2">
    <citation type="submission" date="2011-04" db="EMBL/GenBank/DDBJ databases">
        <title>Complete sequence of chromosome of Haliscomenobacter hydrossis DSM 1100.</title>
        <authorList>
            <consortium name="US DOE Joint Genome Institute (JGI-PGF)"/>
            <person name="Lucas S."/>
            <person name="Han J."/>
            <person name="Lapidus A."/>
            <person name="Bruce D."/>
            <person name="Goodwin L."/>
            <person name="Pitluck S."/>
            <person name="Peters L."/>
            <person name="Kyrpides N."/>
            <person name="Mavromatis K."/>
            <person name="Ivanova N."/>
            <person name="Ovchinnikova G."/>
            <person name="Pagani I."/>
            <person name="Daligault H."/>
            <person name="Detter J.C."/>
            <person name="Han C."/>
            <person name="Land M."/>
            <person name="Hauser L."/>
            <person name="Markowitz V."/>
            <person name="Cheng J.-F."/>
            <person name="Hugenholtz P."/>
            <person name="Woyke T."/>
            <person name="Wu D."/>
            <person name="Verbarg S."/>
            <person name="Frueling A."/>
            <person name="Brambilla E."/>
            <person name="Klenk H.-P."/>
            <person name="Eisen J.A."/>
        </authorList>
    </citation>
    <scope>NUCLEOTIDE SEQUENCE</scope>
    <source>
        <strain>DSM 1100</strain>
    </source>
</reference>
<dbReference type="InterPro" id="IPR000639">
    <property type="entry name" value="Epox_hydrolase-like"/>
</dbReference>
<dbReference type="HOGENOM" id="CLU_020336_50_4_10"/>
<dbReference type="EC" id="3.1.1.24" evidence="2"/>
<dbReference type="Pfam" id="PF00561">
    <property type="entry name" value="Abhydrolase_1"/>
    <property type="match status" value="1"/>
</dbReference>
<evidence type="ECO:0000313" key="2">
    <source>
        <dbReference type="EMBL" id="AEE53471.1"/>
    </source>
</evidence>
<dbReference type="RefSeq" id="WP_013768000.1">
    <property type="nucleotide sequence ID" value="NC_015510.1"/>
</dbReference>
<feature type="domain" description="AB hydrolase-1" evidence="1">
    <location>
        <begin position="28"/>
        <end position="257"/>
    </location>
</feature>
<dbReference type="InterPro" id="IPR029058">
    <property type="entry name" value="AB_hydrolase_fold"/>
</dbReference>
<dbReference type="KEGG" id="hhy:Halhy_5648"/>
<proteinExistence type="predicted"/>
<sequence>MRSLGTNINTNVNGLMVSYNDEGPVGTPVVLFIHGFPLNKSMWNAQFEALKPTYRVIAYDVRGHGNSEAGTEDFSIELFVEDLLGFMDTLQLDQVILCGLSMGGYIALSAIEKHPERFIGLVLSDTQCLADTPEAIAKRMAAIESIREKGAELYVEQSIQNLFAVASFDTKPMEIGSVKEMMNKTTAQSMCNTLHALAVRKETCSKLSELTMPILILVGQEDKITPPKVARLMLDKTQHSTLVIVEHAGHLANIENPHQFNQQLMNFMDRYFPIDKH</sequence>
<accession>F4KUR8</accession>